<accession>A0AAX2HD35</accession>
<protein>
    <submittedName>
        <fullName evidence="1">Uncharacterized protein</fullName>
    </submittedName>
</protein>
<sequence>MHVSFPLTASLGRRTYNQVAASSARNSTLDQQQIAFSVDAHYFEGLHGHALSAHMTGHFFALEYTTRSLALANRARDAVGNGVTVSVILATEIPTLDRTLEAFTFGLTGHIDHLTCGEDFSVDQIACLVLAFFKAEFHYGTTGCNVCLGEVTRLGSCYTRSATLADSDLHCTIAIGFFSFELGDAIRLDLNDRDRNGDTFFGENTGHTAFTTDYTNSHVVNLMSVRGFHPLWPPISERYTTKTQVLAEADLHFHTGRKIKLHKCINGFIRWLDDVQYALMSTDLVLVTRVFVDVRGDQNGEPLFTGRQWNWTTHLSTSTFRGFHDFLG</sequence>
<comment type="caution">
    <text evidence="1">The sequence shown here is derived from an EMBL/GenBank/DDBJ whole genome shotgun (WGS) entry which is preliminary data.</text>
</comment>
<dbReference type="AlphaFoldDB" id="A0AAX2HD35"/>
<dbReference type="AntiFam" id="ANF00089">
    <property type="entry name" value="Shadow ORF (opposite rplC)"/>
</dbReference>
<name>A0AAX2HD35_9PSED</name>
<organism evidence="1 2">
    <name type="scientific">Pseudomonas lundensis</name>
    <dbReference type="NCBI Taxonomy" id="86185"/>
    <lineage>
        <taxon>Bacteria</taxon>
        <taxon>Pseudomonadati</taxon>
        <taxon>Pseudomonadota</taxon>
        <taxon>Gammaproteobacteria</taxon>
        <taxon>Pseudomonadales</taxon>
        <taxon>Pseudomonadaceae</taxon>
        <taxon>Pseudomonas</taxon>
    </lineage>
</organism>
<evidence type="ECO:0000313" key="1">
    <source>
        <dbReference type="EMBL" id="SOB54722.1"/>
    </source>
</evidence>
<gene>
    <name evidence="1" type="ORF">PLUA15_530148</name>
</gene>
<reference evidence="1 2" key="1">
    <citation type="submission" date="2017-08" db="EMBL/GenBank/DDBJ databases">
        <authorList>
            <person name="Chaillou S."/>
        </authorList>
    </citation>
    <scope>NUCLEOTIDE SEQUENCE [LARGE SCALE GENOMIC DNA]</scope>
    <source>
        <strain evidence="1 2">MFPA15A1205</strain>
    </source>
</reference>
<evidence type="ECO:0000313" key="2">
    <source>
        <dbReference type="Proteomes" id="UP000219564"/>
    </source>
</evidence>
<proteinExistence type="predicted"/>
<dbReference type="Proteomes" id="UP000219564">
    <property type="component" value="Unassembled WGS sequence"/>
</dbReference>
<dbReference type="EMBL" id="OBKZ01000049">
    <property type="protein sequence ID" value="SOB54722.1"/>
    <property type="molecule type" value="Genomic_DNA"/>
</dbReference>